<accession>A0A7J7YVT7</accession>
<proteinExistence type="inferred from homology"/>
<comment type="caution">
    <text evidence="10">The sequence shown here is derived from an EMBL/GenBank/DDBJ whole genome shotgun (WGS) entry which is preliminary data.</text>
</comment>
<evidence type="ECO:0000256" key="5">
    <source>
        <dbReference type="ARBA" id="ARBA00023163"/>
    </source>
</evidence>
<feature type="region of interest" description="Disordered" evidence="8">
    <location>
        <begin position="292"/>
        <end position="316"/>
    </location>
</feature>
<dbReference type="GO" id="GO:0000987">
    <property type="term" value="F:cis-regulatory region sequence-specific DNA binding"/>
    <property type="evidence" value="ECO:0007669"/>
    <property type="project" value="TreeGrafter"/>
</dbReference>
<keyword evidence="10" id="KW-0251">Elongation factor</keyword>
<keyword evidence="10" id="KW-0648">Protein biosynthesis</keyword>
<dbReference type="InterPro" id="IPR010844">
    <property type="entry name" value="Occludin_ELL"/>
</dbReference>
<dbReference type="PANTHER" id="PTHR23288:SF8">
    <property type="entry name" value="RNA POLYMERASE II ELONGATION FACTOR ELL2"/>
    <property type="match status" value="1"/>
</dbReference>
<dbReference type="GO" id="GO:0003746">
    <property type="term" value="F:translation elongation factor activity"/>
    <property type="evidence" value="ECO:0007669"/>
    <property type="project" value="UniProtKB-KW"/>
</dbReference>
<dbReference type="OrthoDB" id="6284217at2759"/>
<feature type="compositionally biased region" description="Polar residues" evidence="8">
    <location>
        <begin position="413"/>
        <end position="422"/>
    </location>
</feature>
<dbReference type="InterPro" id="IPR019464">
    <property type="entry name" value="ELL_N"/>
</dbReference>
<feature type="compositionally biased region" description="Polar residues" evidence="8">
    <location>
        <begin position="430"/>
        <end position="439"/>
    </location>
</feature>
<evidence type="ECO:0000256" key="8">
    <source>
        <dbReference type="SAM" id="MobiDB-lite"/>
    </source>
</evidence>
<evidence type="ECO:0000256" key="6">
    <source>
        <dbReference type="ARBA" id="ARBA00023242"/>
    </source>
</evidence>
<dbReference type="InterPro" id="IPR031176">
    <property type="entry name" value="ELL/occludin"/>
</dbReference>
<protein>
    <submittedName>
        <fullName evidence="10">Elongation factor for RNA polymerase II 2</fullName>
    </submittedName>
</protein>
<evidence type="ECO:0000256" key="4">
    <source>
        <dbReference type="ARBA" id="ARBA00023015"/>
    </source>
</evidence>
<sequence>MAAGGAAGLREEQRYGLSCGRLGQDNITVLHVKLTETAIRALETYQSHKNLIPFRPSIQFQGLQGLVKIPRNDPINEVHTFNFYLSNVGKDNPQGSFDCIQQRFSSSGASQLNCLGFIQDKITVCATNDSYQMTREKMTQAEEESRNRSTKVIKPGGPYVGKRVQIRKVPQALSDAVPERKRSTPMNPANTIRKIQGSSSVSQRPYRDRVIHLLALKTYKKPELLARLQKDGVNQKDKNSLGAILQQVANLNPKDLSYTLKDYVFKELQRDWPGYNETDRRSLDFVLSKKLNTSQNAASTRRSESPVCSSRDIASSPQKRLLESDFIDPLMNKKARISHLTNRVPPTLNGHLNSTSEKSAGLLPPPAAAAIPNAPPLPSNHLPASNPPQTVDSNSNSPSTPEGRGTQDLPVDSFSQNSSNCEDQQDKYTSRTSLETLPSDSVLLKCPKPMEENHSMSHKKSKKKSKKHKEKDQIKTHDIEMSEEKEEDLKGDEEIAKLNNSSPDSNEGVKEGCTASMEPSSTIELPDYLIKYIAIVSYEQRQNYKADFNAEYDEYRALHARMETVARRFIKLDAQRKRLSPGSKEYQNVHEEVLQEYQKIKQSSPNYHEEKYRCEYLHNKLAHIKRLIGEFDQQQAEAWH</sequence>
<dbReference type="PANTHER" id="PTHR23288">
    <property type="entry name" value="OCCLUDIN AND RNA POLYMERASE II ELONGATION FACTOR ELL"/>
    <property type="match status" value="1"/>
</dbReference>
<feature type="compositionally biased region" description="Basic and acidic residues" evidence="8">
    <location>
        <begin position="470"/>
        <end position="482"/>
    </location>
</feature>
<dbReference type="AlphaFoldDB" id="A0A7J7YVT7"/>
<feature type="compositionally biased region" description="Basic residues" evidence="8">
    <location>
        <begin position="456"/>
        <end position="469"/>
    </location>
</feature>
<dbReference type="Pfam" id="PF10390">
    <property type="entry name" value="ELL"/>
    <property type="match status" value="1"/>
</dbReference>
<keyword evidence="4" id="KW-0805">Transcription regulation</keyword>
<feature type="region of interest" description="Disordered" evidence="8">
    <location>
        <begin position="175"/>
        <end position="199"/>
    </location>
</feature>
<keyword evidence="5" id="KW-0804">Transcription</keyword>
<gene>
    <name evidence="10" type="ORF">mPipKuh1_004357</name>
</gene>
<evidence type="ECO:0000259" key="9">
    <source>
        <dbReference type="PROSITE" id="PS51980"/>
    </source>
</evidence>
<name>A0A7J7YVT7_PIPKU</name>
<feature type="compositionally biased region" description="Polar residues" evidence="8">
    <location>
        <begin position="387"/>
        <end position="400"/>
    </location>
</feature>
<evidence type="ECO:0000256" key="7">
    <source>
        <dbReference type="PROSITE-ProRule" id="PRU01324"/>
    </source>
</evidence>
<dbReference type="InterPro" id="IPR042065">
    <property type="entry name" value="E3_ELL-like"/>
</dbReference>
<dbReference type="GO" id="GO:0032968">
    <property type="term" value="P:positive regulation of transcription elongation by RNA polymerase II"/>
    <property type="evidence" value="ECO:0007669"/>
    <property type="project" value="TreeGrafter"/>
</dbReference>
<dbReference type="SUPFAM" id="SSF46785">
    <property type="entry name" value="Winged helix' DNA-binding domain"/>
    <property type="match status" value="1"/>
</dbReference>
<dbReference type="Gene3D" id="1.10.10.2670">
    <property type="entry name" value="E3 ubiquitin-protein ligase"/>
    <property type="match status" value="1"/>
</dbReference>
<organism evidence="10 11">
    <name type="scientific">Pipistrellus kuhlii</name>
    <name type="common">Kuhl's pipistrelle</name>
    <dbReference type="NCBI Taxonomy" id="59472"/>
    <lineage>
        <taxon>Eukaryota</taxon>
        <taxon>Metazoa</taxon>
        <taxon>Chordata</taxon>
        <taxon>Craniata</taxon>
        <taxon>Vertebrata</taxon>
        <taxon>Euteleostomi</taxon>
        <taxon>Mammalia</taxon>
        <taxon>Eutheria</taxon>
        <taxon>Laurasiatheria</taxon>
        <taxon>Chiroptera</taxon>
        <taxon>Yangochiroptera</taxon>
        <taxon>Vespertilionidae</taxon>
        <taxon>Pipistrellus</taxon>
    </lineage>
</organism>
<dbReference type="Proteomes" id="UP000558488">
    <property type="component" value="Unassembled WGS sequence"/>
</dbReference>
<dbReference type="EMBL" id="JACAGB010000004">
    <property type="protein sequence ID" value="KAF6366121.1"/>
    <property type="molecule type" value="Genomic_DNA"/>
</dbReference>
<evidence type="ECO:0000313" key="10">
    <source>
        <dbReference type="EMBL" id="KAF6366121.1"/>
    </source>
</evidence>
<dbReference type="GO" id="GO:0042795">
    <property type="term" value="P:snRNA transcription by RNA polymerase II"/>
    <property type="evidence" value="ECO:0007669"/>
    <property type="project" value="TreeGrafter"/>
</dbReference>
<dbReference type="Gene3D" id="6.10.140.340">
    <property type="match status" value="1"/>
</dbReference>
<dbReference type="FunFam" id="1.10.10.2670:FF:000002">
    <property type="entry name" value="RNA polymerase II elongation factor ELL2"/>
    <property type="match status" value="1"/>
</dbReference>
<keyword evidence="6" id="KW-0539">Nucleus</keyword>
<keyword evidence="11" id="KW-1185">Reference proteome</keyword>
<comment type="subcellular location">
    <subcellularLocation>
        <location evidence="1">Nucleus</location>
    </subcellularLocation>
</comment>
<dbReference type="SUPFAM" id="SSF144292">
    <property type="entry name" value="occludin/ELL-like"/>
    <property type="match status" value="1"/>
</dbReference>
<evidence type="ECO:0000256" key="1">
    <source>
        <dbReference type="ARBA" id="ARBA00004123"/>
    </source>
</evidence>
<keyword evidence="3" id="KW-0597">Phosphoprotein</keyword>
<feature type="region of interest" description="Disordered" evidence="8">
    <location>
        <begin position="341"/>
        <end position="489"/>
    </location>
</feature>
<evidence type="ECO:0000256" key="2">
    <source>
        <dbReference type="ARBA" id="ARBA00009171"/>
    </source>
</evidence>
<dbReference type="GO" id="GO:0008023">
    <property type="term" value="C:transcription elongation factor complex"/>
    <property type="evidence" value="ECO:0007669"/>
    <property type="project" value="InterPro"/>
</dbReference>
<feature type="compositionally biased region" description="Pro residues" evidence="8">
    <location>
        <begin position="363"/>
        <end position="378"/>
    </location>
</feature>
<dbReference type="GO" id="GO:0006368">
    <property type="term" value="P:transcription elongation by RNA polymerase II"/>
    <property type="evidence" value="ECO:0007669"/>
    <property type="project" value="InterPro"/>
</dbReference>
<evidence type="ECO:0000256" key="3">
    <source>
        <dbReference type="ARBA" id="ARBA00022553"/>
    </source>
</evidence>
<reference evidence="10 11" key="1">
    <citation type="journal article" date="2020" name="Nature">
        <title>Six reference-quality genomes reveal evolution of bat adaptations.</title>
        <authorList>
            <person name="Jebb D."/>
            <person name="Huang Z."/>
            <person name="Pippel M."/>
            <person name="Hughes G.M."/>
            <person name="Lavrichenko K."/>
            <person name="Devanna P."/>
            <person name="Winkler S."/>
            <person name="Jermiin L.S."/>
            <person name="Skirmuntt E.C."/>
            <person name="Katzourakis A."/>
            <person name="Burkitt-Gray L."/>
            <person name="Ray D.A."/>
            <person name="Sullivan K.A.M."/>
            <person name="Roscito J.G."/>
            <person name="Kirilenko B.M."/>
            <person name="Davalos L.M."/>
            <person name="Corthals A.P."/>
            <person name="Power M.L."/>
            <person name="Jones G."/>
            <person name="Ransome R.D."/>
            <person name="Dechmann D.K.N."/>
            <person name="Locatelli A.G."/>
            <person name="Puechmaille S.J."/>
            <person name="Fedrigo O."/>
            <person name="Jarvis E.D."/>
            <person name="Hiller M."/>
            <person name="Vernes S.C."/>
            <person name="Myers E.W."/>
            <person name="Teeling E.C."/>
        </authorList>
    </citation>
    <scope>NUCLEOTIDE SEQUENCE [LARGE SCALE GENOMIC DNA]</scope>
    <source>
        <strain evidence="10">MPipKuh1</strain>
        <tissue evidence="10">Flight muscle</tissue>
    </source>
</reference>
<dbReference type="PROSITE" id="PS51980">
    <property type="entry name" value="OCEL"/>
    <property type="match status" value="1"/>
</dbReference>
<comment type="similarity">
    <text evidence="2 7">Belongs to the ELL/occludin family.</text>
</comment>
<feature type="domain" description="OCEL" evidence="9">
    <location>
        <begin position="526"/>
        <end position="636"/>
    </location>
</feature>
<dbReference type="InterPro" id="IPR036390">
    <property type="entry name" value="WH_DNA-bd_sf"/>
</dbReference>
<dbReference type="Pfam" id="PF07303">
    <property type="entry name" value="Occludin_ELL"/>
    <property type="match status" value="1"/>
</dbReference>
<evidence type="ECO:0000313" key="11">
    <source>
        <dbReference type="Proteomes" id="UP000558488"/>
    </source>
</evidence>